<protein>
    <submittedName>
        <fullName evidence="1">Glycine cleavage system H lipoate-binding protein</fullName>
    </submittedName>
</protein>
<dbReference type="Proteomes" id="UP001302374">
    <property type="component" value="Chromosome"/>
</dbReference>
<evidence type="ECO:0000313" key="3">
    <source>
        <dbReference type="EMBL" id="WOF14837.1"/>
    </source>
</evidence>
<dbReference type="Gene3D" id="2.40.50.100">
    <property type="match status" value="1"/>
</dbReference>
<name>A0A7X6BJD0_9BACT</name>
<accession>A0A7X6BJD0</accession>
<dbReference type="InterPro" id="IPR033753">
    <property type="entry name" value="GCV_H/Fam206"/>
</dbReference>
<proteinExistence type="predicted"/>
<evidence type="ECO:0000313" key="2">
    <source>
        <dbReference type="EMBL" id="WOF10754.1"/>
    </source>
</evidence>
<dbReference type="EMBL" id="CP043839">
    <property type="protein sequence ID" value="WOF14837.1"/>
    <property type="molecule type" value="Genomic_DNA"/>
</dbReference>
<sequence>MKRVFFFIQILFLIALFSGGNRNIEAGNVNMPSLPSQARDQAYYSQLEQNGNRYTKDHSWLKNGDDFIQVGISYDHVRVIGGAVGLIVPAKAVDETFVKGELLAEIEGSGGFTKLYAPCAGVVKGINPLIENPSQMQANQVWVYKCHLKRDQLENLMGDQEYADYIK</sequence>
<dbReference type="EMBL" id="CP043839">
    <property type="protein sequence ID" value="WOF10754.1"/>
    <property type="molecule type" value="Genomic_DNA"/>
</dbReference>
<dbReference type="EMBL" id="JAATLI010000003">
    <property type="protein sequence ID" value="NJC17487.1"/>
    <property type="molecule type" value="Genomic_DNA"/>
</dbReference>
<evidence type="ECO:0000313" key="5">
    <source>
        <dbReference type="Proteomes" id="UP001302374"/>
    </source>
</evidence>
<organism evidence="1 4">
    <name type="scientific">Butyricimonas paravirosa</name>
    <dbReference type="NCBI Taxonomy" id="1472417"/>
    <lineage>
        <taxon>Bacteria</taxon>
        <taxon>Pseudomonadati</taxon>
        <taxon>Bacteroidota</taxon>
        <taxon>Bacteroidia</taxon>
        <taxon>Bacteroidales</taxon>
        <taxon>Odoribacteraceae</taxon>
        <taxon>Butyricimonas</taxon>
    </lineage>
</organism>
<dbReference type="SUPFAM" id="SSF51230">
    <property type="entry name" value="Single hybrid motif"/>
    <property type="match status" value="1"/>
</dbReference>
<keyword evidence="5" id="KW-1185">Reference proteome</keyword>
<dbReference type="GeneID" id="86894113"/>
<dbReference type="Pfam" id="PF01597">
    <property type="entry name" value="GCV_H"/>
    <property type="match status" value="1"/>
</dbReference>
<dbReference type="InterPro" id="IPR011053">
    <property type="entry name" value="Single_hybrid_motif"/>
</dbReference>
<reference evidence="2 5" key="1">
    <citation type="submission" date="2019-09" db="EMBL/GenBank/DDBJ databases">
        <title>Butyricimonas paravirosa DSM 105722 (=214-4 = JCM 18677 = CCUG 65563).</title>
        <authorList>
            <person name="Le Roy T."/>
            <person name="Cani P.D."/>
        </authorList>
    </citation>
    <scope>NUCLEOTIDE SEQUENCE [LARGE SCALE GENOMIC DNA]</scope>
    <source>
        <strain evidence="2 5">DSM 105722</strain>
    </source>
</reference>
<gene>
    <name evidence="2" type="ORF">F1644_00025</name>
    <name evidence="3" type="ORF">F1644_22405</name>
    <name evidence="1" type="ORF">GGR15_001098</name>
</gene>
<evidence type="ECO:0000313" key="4">
    <source>
        <dbReference type="Proteomes" id="UP000576368"/>
    </source>
</evidence>
<evidence type="ECO:0000313" key="1">
    <source>
        <dbReference type="EMBL" id="NJC17487.1"/>
    </source>
</evidence>
<reference evidence="1 4" key="2">
    <citation type="submission" date="2020-03" db="EMBL/GenBank/DDBJ databases">
        <title>Genomic Encyclopedia of Type Strains, Phase IV (KMG-IV): sequencing the most valuable type-strain genomes for metagenomic binning, comparative biology and taxonomic classification.</title>
        <authorList>
            <person name="Goeker M."/>
        </authorList>
    </citation>
    <scope>NUCLEOTIDE SEQUENCE [LARGE SCALE GENOMIC DNA]</scope>
    <source>
        <strain evidence="1 4">DSM 105722</strain>
    </source>
</reference>
<dbReference type="AlphaFoldDB" id="A0A7X6BJD0"/>
<dbReference type="Proteomes" id="UP000576368">
    <property type="component" value="Unassembled WGS sequence"/>
</dbReference>
<dbReference type="RefSeq" id="WP_118302602.1">
    <property type="nucleotide sequence ID" value="NZ_BMPA01000003.1"/>
</dbReference>